<dbReference type="EMBL" id="JACKRN010000638">
    <property type="protein sequence ID" value="MCV7071993.1"/>
    <property type="molecule type" value="Genomic_DNA"/>
</dbReference>
<evidence type="ECO:0000313" key="4">
    <source>
        <dbReference type="Proteomes" id="UP001140272"/>
    </source>
</evidence>
<dbReference type="Proteomes" id="UP001055159">
    <property type="component" value="Plasmid unnamed"/>
</dbReference>
<reference evidence="1" key="1">
    <citation type="submission" date="2020-07" db="EMBL/GenBank/DDBJ databases">
        <authorList>
            <person name="Pettersson B.M.F."/>
            <person name="Behra P.R.K."/>
            <person name="Ramesh M."/>
            <person name="Das S."/>
            <person name="Dasgupta S."/>
            <person name="Kirsebom L.A."/>
        </authorList>
    </citation>
    <scope>NUCLEOTIDE SEQUENCE</scope>
    <source>
        <strain evidence="1">DSM 45406</strain>
    </source>
</reference>
<geneLocation type="plasmid" evidence="2 3">
    <name>unnamed</name>
</geneLocation>
<gene>
    <name evidence="1" type="ORF">H7H73_18025</name>
    <name evidence="2" type="ORF">MJO55_28910</name>
</gene>
<keyword evidence="2" id="KW-0614">Plasmid</keyword>
<reference evidence="2" key="3">
    <citation type="submission" date="2022-08" db="EMBL/GenBank/DDBJ databases">
        <title>Whole genome sequencing of non-tuberculosis mycobacteria type-strains.</title>
        <authorList>
            <person name="Igarashi Y."/>
            <person name="Osugi A."/>
            <person name="Mitarai S."/>
        </authorList>
    </citation>
    <scope>NUCLEOTIDE SEQUENCE</scope>
    <source>
        <strain evidence="2">JCM 16372</strain>
        <plasmid evidence="2">unnamed</plasmid>
    </source>
</reference>
<protein>
    <recommendedName>
        <fullName evidence="5">Nucleotidyl transferase AbiEii toxin, Type IV TA system</fullName>
    </recommendedName>
</protein>
<name>A0A9X3BHL3_9MYCO</name>
<dbReference type="AlphaFoldDB" id="A0A9X3BHL3"/>
<organism evidence="1 4">
    <name type="scientific">Mycolicibacterium rufum</name>
    <dbReference type="NCBI Taxonomy" id="318424"/>
    <lineage>
        <taxon>Bacteria</taxon>
        <taxon>Bacillati</taxon>
        <taxon>Actinomycetota</taxon>
        <taxon>Actinomycetes</taxon>
        <taxon>Mycobacteriales</taxon>
        <taxon>Mycobacteriaceae</taxon>
        <taxon>Mycolicibacterium</taxon>
    </lineage>
</organism>
<evidence type="ECO:0000313" key="3">
    <source>
        <dbReference type="Proteomes" id="UP001055159"/>
    </source>
</evidence>
<evidence type="ECO:0000313" key="1">
    <source>
        <dbReference type="EMBL" id="MCV7071993.1"/>
    </source>
</evidence>
<proteinExistence type="predicted"/>
<keyword evidence="3" id="KW-1185">Reference proteome</keyword>
<reference evidence="1" key="2">
    <citation type="journal article" date="2022" name="BMC Genomics">
        <title>Comparative genome analysis of mycobacteria focusing on tRNA and non-coding RNA.</title>
        <authorList>
            <person name="Behra P.R.K."/>
            <person name="Pettersson B.M.F."/>
            <person name="Ramesh M."/>
            <person name="Das S."/>
            <person name="Dasgupta S."/>
            <person name="Kirsebom L.A."/>
        </authorList>
    </citation>
    <scope>NUCLEOTIDE SEQUENCE</scope>
    <source>
        <strain evidence="1">DSM 45406</strain>
    </source>
</reference>
<evidence type="ECO:0008006" key="5">
    <source>
        <dbReference type="Google" id="ProtNLM"/>
    </source>
</evidence>
<evidence type="ECO:0000313" key="2">
    <source>
        <dbReference type="EMBL" id="ULP39938.1"/>
    </source>
</evidence>
<dbReference type="InterPro" id="IPR043519">
    <property type="entry name" value="NT_sf"/>
</dbReference>
<dbReference type="EMBL" id="CP092428">
    <property type="protein sequence ID" value="ULP39938.1"/>
    <property type="molecule type" value="Genomic_DNA"/>
</dbReference>
<dbReference type="Proteomes" id="UP001140272">
    <property type="component" value="Unassembled WGS sequence"/>
</dbReference>
<accession>A0A9X3BHL3</accession>
<dbReference type="Gene3D" id="3.30.460.40">
    <property type="match status" value="1"/>
</dbReference>
<sequence length="160" mass="17187">MELDLARLFATLHRHKVVYVLIGGLAAVYHGSPFPTEDADITPDAGAANLTRLAAALRELNARIRTESVPEGLPFTCDAHALSGARTWNLVTDAGDLDIAFEPAGTRGYSDLHRGAAAAELYDSVVEIASLSDVIRSKQAANRPKDQRVLPTLRDLLASK</sequence>
<dbReference type="SUPFAM" id="SSF81301">
    <property type="entry name" value="Nucleotidyltransferase"/>
    <property type="match status" value="1"/>
</dbReference>
<dbReference type="RefSeq" id="WP_052429202.1">
    <property type="nucleotide sequence ID" value="NZ_CP092428.2"/>
</dbReference>